<evidence type="ECO:0000256" key="7">
    <source>
        <dbReference type="ARBA" id="ARBA00022786"/>
    </source>
</evidence>
<keyword evidence="8 11" id="KW-0862">Zinc</keyword>
<dbReference type="PANTHER" id="PTHR12313">
    <property type="entry name" value="E3 UBIQUITIN-PROTEIN LIGASE RNF5-RELATED"/>
    <property type="match status" value="1"/>
</dbReference>
<keyword evidence="4 11" id="KW-0808">Transferase</keyword>
<dbReference type="Gramene" id="PRQ41152">
    <property type="protein sequence ID" value="PRQ41152"/>
    <property type="gene ID" value="RchiOBHm_Chr4g0443821"/>
</dbReference>
<dbReference type="PROSITE" id="PS50089">
    <property type="entry name" value="ZF_RING_2"/>
    <property type="match status" value="1"/>
</dbReference>
<keyword evidence="14" id="KW-0436">Ligase</keyword>
<proteinExistence type="predicted"/>
<evidence type="ECO:0000256" key="8">
    <source>
        <dbReference type="ARBA" id="ARBA00022833"/>
    </source>
</evidence>
<dbReference type="PROSITE" id="PS00518">
    <property type="entry name" value="ZF_RING_1"/>
    <property type="match status" value="1"/>
</dbReference>
<keyword evidence="7 11" id="KW-0833">Ubl conjugation pathway</keyword>
<dbReference type="EMBL" id="PDCK01000042">
    <property type="protein sequence ID" value="PRQ41152.1"/>
    <property type="molecule type" value="Genomic_DNA"/>
</dbReference>
<dbReference type="Gene3D" id="3.30.40.10">
    <property type="entry name" value="Zinc/RING finger domain, C3HC4 (zinc finger)"/>
    <property type="match status" value="1"/>
</dbReference>
<evidence type="ECO:0000256" key="9">
    <source>
        <dbReference type="ARBA" id="ARBA00023136"/>
    </source>
</evidence>
<dbReference type="InterPro" id="IPR017907">
    <property type="entry name" value="Znf_RING_CS"/>
</dbReference>
<dbReference type="InterPro" id="IPR045103">
    <property type="entry name" value="RNF5/RNF185-like"/>
</dbReference>
<keyword evidence="9" id="KW-0472">Membrane</keyword>
<keyword evidence="5 11" id="KW-0479">Metal-binding</keyword>
<reference evidence="14 15" key="1">
    <citation type="journal article" date="2018" name="Nat. Genet.">
        <title>The Rosa genome provides new insights in the design of modern roses.</title>
        <authorList>
            <person name="Bendahmane M."/>
        </authorList>
    </citation>
    <scope>NUCLEOTIDE SEQUENCE [LARGE SCALE GENOMIC DNA]</scope>
    <source>
        <strain evidence="15">cv. Old Blush</strain>
    </source>
</reference>
<dbReference type="InterPro" id="IPR001841">
    <property type="entry name" value="Znf_RING"/>
</dbReference>
<feature type="compositionally biased region" description="Polar residues" evidence="12">
    <location>
        <begin position="56"/>
        <end position="65"/>
    </location>
</feature>
<evidence type="ECO:0000313" key="14">
    <source>
        <dbReference type="EMBL" id="PRQ41152.1"/>
    </source>
</evidence>
<evidence type="ECO:0000259" key="13">
    <source>
        <dbReference type="PROSITE" id="PS50089"/>
    </source>
</evidence>
<evidence type="ECO:0000313" key="15">
    <source>
        <dbReference type="Proteomes" id="UP000238479"/>
    </source>
</evidence>
<feature type="region of interest" description="Disordered" evidence="12">
    <location>
        <begin position="23"/>
        <end position="65"/>
    </location>
</feature>
<comment type="pathway">
    <text evidence="3 11">Protein modification; protein ubiquitination.</text>
</comment>
<dbReference type="SUPFAM" id="SSF57850">
    <property type="entry name" value="RING/U-box"/>
    <property type="match status" value="1"/>
</dbReference>
<accession>A0A2P6R3X7</accession>
<evidence type="ECO:0000256" key="11">
    <source>
        <dbReference type="RuleBase" id="RU369090"/>
    </source>
</evidence>
<dbReference type="GO" id="GO:0061630">
    <property type="term" value="F:ubiquitin protein ligase activity"/>
    <property type="evidence" value="ECO:0007669"/>
    <property type="project" value="UniProtKB-UniRule"/>
</dbReference>
<comment type="catalytic activity">
    <reaction evidence="1 11">
        <text>S-ubiquitinyl-[E2 ubiquitin-conjugating enzyme]-L-cysteine + [acceptor protein]-L-lysine = [E2 ubiquitin-conjugating enzyme]-L-cysteine + N(6)-ubiquitinyl-[acceptor protein]-L-lysine.</text>
        <dbReference type="EC" id="2.3.2.27"/>
    </reaction>
</comment>
<dbReference type="UniPathway" id="UPA00143"/>
<evidence type="ECO:0000256" key="1">
    <source>
        <dbReference type="ARBA" id="ARBA00000900"/>
    </source>
</evidence>
<sequence>MSVILPQPHMIFRFPKPEDYDHLDDDVVDDHHPPLSEESDACLETSPDHNPRHENGTTSSSRPSTASYFDCNLCFKSERQPVVTACGHLYCYSCLCDWLQFGRKCPVCEAKVDDGRIFPIYQCSGPRPKTQLVQVSTSTSELEKDRFCGVFV</sequence>
<gene>
    <name evidence="14" type="ORF">RchiOBHm_Chr4g0443821</name>
</gene>
<dbReference type="STRING" id="74649.A0A2P6R3X7"/>
<comment type="function">
    <text evidence="11">E3 ubiquitin-protein ligase.</text>
</comment>
<keyword evidence="11" id="KW-0256">Endoplasmic reticulum</keyword>
<feature type="domain" description="RING-type" evidence="13">
    <location>
        <begin position="71"/>
        <end position="109"/>
    </location>
</feature>
<dbReference type="EC" id="2.3.2.27" evidence="11"/>
<protein>
    <recommendedName>
        <fullName evidence="11">E3 ubiquitin-protein ligase RMA</fullName>
        <ecNumber evidence="11">2.3.2.27</ecNumber>
    </recommendedName>
    <alternativeName>
        <fullName evidence="11">Protein RING membrane-anchor</fullName>
    </alternativeName>
    <alternativeName>
        <fullName evidence="11">RING-type E3 ubiquitin transferase RMA</fullName>
    </alternativeName>
</protein>
<evidence type="ECO:0000256" key="3">
    <source>
        <dbReference type="ARBA" id="ARBA00004906"/>
    </source>
</evidence>
<evidence type="ECO:0000256" key="2">
    <source>
        <dbReference type="ARBA" id="ARBA00004308"/>
    </source>
</evidence>
<dbReference type="GO" id="GO:0005789">
    <property type="term" value="C:endoplasmic reticulum membrane"/>
    <property type="evidence" value="ECO:0007669"/>
    <property type="project" value="UniProtKB-SubCell"/>
</dbReference>
<keyword evidence="15" id="KW-1185">Reference proteome</keyword>
<comment type="caution">
    <text evidence="14">The sequence shown here is derived from an EMBL/GenBank/DDBJ whole genome shotgun (WGS) entry which is preliminary data.</text>
</comment>
<dbReference type="GO" id="GO:0016874">
    <property type="term" value="F:ligase activity"/>
    <property type="evidence" value="ECO:0007669"/>
    <property type="project" value="UniProtKB-KW"/>
</dbReference>
<evidence type="ECO:0000256" key="12">
    <source>
        <dbReference type="SAM" id="MobiDB-lite"/>
    </source>
</evidence>
<name>A0A2P6R3X7_ROSCH</name>
<organism evidence="14 15">
    <name type="scientific">Rosa chinensis</name>
    <name type="common">China rose</name>
    <dbReference type="NCBI Taxonomy" id="74649"/>
    <lineage>
        <taxon>Eukaryota</taxon>
        <taxon>Viridiplantae</taxon>
        <taxon>Streptophyta</taxon>
        <taxon>Embryophyta</taxon>
        <taxon>Tracheophyta</taxon>
        <taxon>Spermatophyta</taxon>
        <taxon>Magnoliopsida</taxon>
        <taxon>eudicotyledons</taxon>
        <taxon>Gunneridae</taxon>
        <taxon>Pentapetalae</taxon>
        <taxon>rosids</taxon>
        <taxon>fabids</taxon>
        <taxon>Rosales</taxon>
        <taxon>Rosaceae</taxon>
        <taxon>Rosoideae</taxon>
        <taxon>Rosoideae incertae sedis</taxon>
        <taxon>Rosa</taxon>
    </lineage>
</organism>
<dbReference type="Proteomes" id="UP000238479">
    <property type="component" value="Chromosome 4"/>
</dbReference>
<comment type="domain">
    <text evidence="11">The RING-type zinc finger domain is responsible for E3 ligase activity.</text>
</comment>
<evidence type="ECO:0000256" key="5">
    <source>
        <dbReference type="ARBA" id="ARBA00022723"/>
    </source>
</evidence>
<dbReference type="SMART" id="SM00184">
    <property type="entry name" value="RING"/>
    <property type="match status" value="1"/>
</dbReference>
<dbReference type="InterPro" id="IPR013083">
    <property type="entry name" value="Znf_RING/FYVE/PHD"/>
</dbReference>
<evidence type="ECO:0000256" key="6">
    <source>
        <dbReference type="ARBA" id="ARBA00022771"/>
    </source>
</evidence>
<comment type="subcellular location">
    <subcellularLocation>
        <location evidence="2">Endomembrane system</location>
    </subcellularLocation>
    <subcellularLocation>
        <location evidence="11">Endoplasmic reticulum membrane</location>
        <topology evidence="11">Single-pass type IV membrane protein</topology>
    </subcellularLocation>
</comment>
<dbReference type="GO" id="GO:0016567">
    <property type="term" value="P:protein ubiquitination"/>
    <property type="evidence" value="ECO:0007669"/>
    <property type="project" value="UniProtKB-UniPathway"/>
</dbReference>
<dbReference type="Pfam" id="PF13920">
    <property type="entry name" value="zf-C3HC4_3"/>
    <property type="match status" value="1"/>
</dbReference>
<dbReference type="GO" id="GO:0006511">
    <property type="term" value="P:ubiquitin-dependent protein catabolic process"/>
    <property type="evidence" value="ECO:0007669"/>
    <property type="project" value="UniProtKB-UniRule"/>
</dbReference>
<keyword evidence="6 10" id="KW-0863">Zinc-finger</keyword>
<dbReference type="AlphaFoldDB" id="A0A2P6R3X7"/>
<feature type="compositionally biased region" description="Basic and acidic residues" evidence="12">
    <location>
        <begin position="46"/>
        <end position="55"/>
    </location>
</feature>
<evidence type="ECO:0000256" key="10">
    <source>
        <dbReference type="PROSITE-ProRule" id="PRU00175"/>
    </source>
</evidence>
<dbReference type="GO" id="GO:0008270">
    <property type="term" value="F:zinc ion binding"/>
    <property type="evidence" value="ECO:0007669"/>
    <property type="project" value="UniProtKB-KW"/>
</dbReference>
<keyword evidence="14" id="KW-0012">Acyltransferase</keyword>
<evidence type="ECO:0000256" key="4">
    <source>
        <dbReference type="ARBA" id="ARBA00022679"/>
    </source>
</evidence>